<gene>
    <name evidence="2" type="ORF">HZH68_004255</name>
</gene>
<comment type="caution">
    <text evidence="2">The sequence shown here is derived from an EMBL/GenBank/DDBJ whole genome shotgun (WGS) entry which is preliminary data.</text>
</comment>
<dbReference type="EMBL" id="JACSDZ010000003">
    <property type="protein sequence ID" value="KAF7409874.1"/>
    <property type="molecule type" value="Genomic_DNA"/>
</dbReference>
<feature type="region of interest" description="Disordered" evidence="1">
    <location>
        <begin position="1"/>
        <end position="46"/>
    </location>
</feature>
<reference evidence="2" key="1">
    <citation type="journal article" date="2020" name="G3 (Bethesda)">
        <title>High-Quality Assemblies for Three Invasive Social Wasps from the &lt;i&gt;Vespula&lt;/i&gt; Genus.</title>
        <authorList>
            <person name="Harrop T.W.R."/>
            <person name="Guhlin J."/>
            <person name="McLaughlin G.M."/>
            <person name="Permina E."/>
            <person name="Stockwell P."/>
            <person name="Gilligan J."/>
            <person name="Le Lec M.F."/>
            <person name="Gruber M.A.M."/>
            <person name="Quinn O."/>
            <person name="Lovegrove M."/>
            <person name="Duncan E.J."/>
            <person name="Remnant E.J."/>
            <person name="Van Eeckhoven J."/>
            <person name="Graham B."/>
            <person name="Knapp R.A."/>
            <person name="Langford K.W."/>
            <person name="Kronenberg Z."/>
            <person name="Press M.O."/>
            <person name="Eacker S.M."/>
            <person name="Wilson-Rankin E.E."/>
            <person name="Purcell J."/>
            <person name="Lester P.J."/>
            <person name="Dearden P.K."/>
        </authorList>
    </citation>
    <scope>NUCLEOTIDE SEQUENCE</scope>
    <source>
        <strain evidence="2">Linc-1</strain>
    </source>
</reference>
<sequence>MYRGGGGGGGDDGGGGGGGGSSDDAGKRRGGGNWRGGLSDGGAAGGWVPKFQGRLRRADLGIGQAEKQELRAKNEALARGYGKPYSIILTRDGGAKVVGRTWGVGVGTGESLKEEVLRELGIV</sequence>
<evidence type="ECO:0000256" key="1">
    <source>
        <dbReference type="SAM" id="MobiDB-lite"/>
    </source>
</evidence>
<accession>A0A836UYI3</accession>
<keyword evidence="3" id="KW-1185">Reference proteome</keyword>
<feature type="compositionally biased region" description="Gly residues" evidence="1">
    <location>
        <begin position="1"/>
        <end position="21"/>
    </location>
</feature>
<name>A0A836UYI3_VESGE</name>
<evidence type="ECO:0000313" key="2">
    <source>
        <dbReference type="EMBL" id="KAF7409874.1"/>
    </source>
</evidence>
<dbReference type="Proteomes" id="UP000617340">
    <property type="component" value="Unassembled WGS sequence"/>
</dbReference>
<protein>
    <submittedName>
        <fullName evidence="2">Uncharacterized protein</fullName>
    </submittedName>
</protein>
<organism evidence="2 3">
    <name type="scientific">Vespula germanica</name>
    <name type="common">German yellow jacket</name>
    <name type="synonym">Paravespula germanica</name>
    <dbReference type="NCBI Taxonomy" id="30212"/>
    <lineage>
        <taxon>Eukaryota</taxon>
        <taxon>Metazoa</taxon>
        <taxon>Ecdysozoa</taxon>
        <taxon>Arthropoda</taxon>
        <taxon>Hexapoda</taxon>
        <taxon>Insecta</taxon>
        <taxon>Pterygota</taxon>
        <taxon>Neoptera</taxon>
        <taxon>Endopterygota</taxon>
        <taxon>Hymenoptera</taxon>
        <taxon>Apocrita</taxon>
        <taxon>Aculeata</taxon>
        <taxon>Vespoidea</taxon>
        <taxon>Vespidae</taxon>
        <taxon>Vespinae</taxon>
        <taxon>Vespula</taxon>
    </lineage>
</organism>
<evidence type="ECO:0000313" key="3">
    <source>
        <dbReference type="Proteomes" id="UP000617340"/>
    </source>
</evidence>
<feature type="compositionally biased region" description="Gly residues" evidence="1">
    <location>
        <begin position="31"/>
        <end position="45"/>
    </location>
</feature>
<dbReference type="AlphaFoldDB" id="A0A836UYI3"/>
<proteinExistence type="predicted"/>